<feature type="compositionally biased region" description="Polar residues" evidence="7">
    <location>
        <begin position="85"/>
        <end position="102"/>
    </location>
</feature>
<dbReference type="OrthoDB" id="1746644at2759"/>
<evidence type="ECO:0000256" key="3">
    <source>
        <dbReference type="ARBA" id="ARBA00022448"/>
    </source>
</evidence>
<reference evidence="8 9" key="1">
    <citation type="submission" date="2019-08" db="EMBL/GenBank/DDBJ databases">
        <title>Draft genome sequences of two oriental melons (Cucumis melo L. var makuwa).</title>
        <authorList>
            <person name="Kwon S.-Y."/>
        </authorList>
    </citation>
    <scope>NUCLEOTIDE SEQUENCE [LARGE SCALE GENOMIC DNA]</scope>
    <source>
        <strain evidence="9">cv. SW 3</strain>
        <tissue evidence="8">Leaf</tissue>
    </source>
</reference>
<evidence type="ECO:0000256" key="4">
    <source>
        <dbReference type="ARBA" id="ARBA00022692"/>
    </source>
</evidence>
<gene>
    <name evidence="8" type="ORF">E6C27_scaffold82G004390</name>
</gene>
<dbReference type="Proteomes" id="UP000321393">
    <property type="component" value="Unassembled WGS sequence"/>
</dbReference>
<evidence type="ECO:0000313" key="8">
    <source>
        <dbReference type="EMBL" id="KAA0065105.1"/>
    </source>
</evidence>
<organism evidence="8 9">
    <name type="scientific">Cucumis melo var. makuwa</name>
    <name type="common">Oriental melon</name>
    <dbReference type="NCBI Taxonomy" id="1194695"/>
    <lineage>
        <taxon>Eukaryota</taxon>
        <taxon>Viridiplantae</taxon>
        <taxon>Streptophyta</taxon>
        <taxon>Embryophyta</taxon>
        <taxon>Tracheophyta</taxon>
        <taxon>Spermatophyta</taxon>
        <taxon>Magnoliopsida</taxon>
        <taxon>eudicotyledons</taxon>
        <taxon>Gunneridae</taxon>
        <taxon>Pentapetalae</taxon>
        <taxon>rosids</taxon>
        <taxon>fabids</taxon>
        <taxon>Cucurbitales</taxon>
        <taxon>Cucurbitaceae</taxon>
        <taxon>Benincaseae</taxon>
        <taxon>Cucumis</taxon>
    </lineage>
</organism>
<dbReference type="EMBL" id="SSTE01001846">
    <property type="protein sequence ID" value="KAA0065105.1"/>
    <property type="molecule type" value="Genomic_DNA"/>
</dbReference>
<keyword evidence="4" id="KW-0812">Transmembrane</keyword>
<evidence type="ECO:0000256" key="1">
    <source>
        <dbReference type="ARBA" id="ARBA00004141"/>
    </source>
</evidence>
<name>A0A5A7VGY6_CUCMM</name>
<sequence>MTERLSLSAEQLSSMGLPFPSSPNPISLHFPTHRSFACPLVDATKLFSVFSMPSPNEKWAHFHRPRPTASLRNLKIKNRNIKARFSSSNNSNSTPHASNGDSDSPAKTKLIVVSSLIAVSLAIANRVLYKLALVPLKEYPFFLAQLTTFGQVIYALP</sequence>
<dbReference type="InterPro" id="IPR013936">
    <property type="entry name" value="CRT-like"/>
</dbReference>
<comment type="subcellular location">
    <subcellularLocation>
        <location evidence="1">Membrane</location>
        <topology evidence="1">Multi-pass membrane protein</topology>
    </subcellularLocation>
</comment>
<evidence type="ECO:0000256" key="5">
    <source>
        <dbReference type="ARBA" id="ARBA00022989"/>
    </source>
</evidence>
<comment type="caution">
    <text evidence="8">The sequence shown here is derived from an EMBL/GenBank/DDBJ whole genome shotgun (WGS) entry which is preliminary data.</text>
</comment>
<feature type="region of interest" description="Disordered" evidence="7">
    <location>
        <begin position="85"/>
        <end position="104"/>
    </location>
</feature>
<dbReference type="AlphaFoldDB" id="A0A5A7VGY6"/>
<comment type="similarity">
    <text evidence="2">Belongs to the CRT-like transporter family.</text>
</comment>
<evidence type="ECO:0000256" key="6">
    <source>
        <dbReference type="ARBA" id="ARBA00023136"/>
    </source>
</evidence>
<keyword evidence="6" id="KW-0472">Membrane</keyword>
<accession>A0A5A7VGY6</accession>
<keyword evidence="3" id="KW-0813">Transport</keyword>
<dbReference type="PANTHER" id="PTHR31326:SF1">
    <property type="entry name" value="PROTEIN CLT2, CHLOROPLASTIC"/>
    <property type="match status" value="1"/>
</dbReference>
<evidence type="ECO:0000256" key="2">
    <source>
        <dbReference type="ARBA" id="ARBA00006690"/>
    </source>
</evidence>
<evidence type="ECO:0000313" key="9">
    <source>
        <dbReference type="Proteomes" id="UP000321393"/>
    </source>
</evidence>
<evidence type="ECO:0000256" key="7">
    <source>
        <dbReference type="SAM" id="MobiDB-lite"/>
    </source>
</evidence>
<protein>
    <submittedName>
        <fullName evidence="8">Protein CLT2</fullName>
    </submittedName>
</protein>
<keyword evidence="5" id="KW-1133">Transmembrane helix</keyword>
<proteinExistence type="inferred from homology"/>
<dbReference type="STRING" id="1194695.A0A5A7VGY6"/>
<dbReference type="GO" id="GO:0016020">
    <property type="term" value="C:membrane"/>
    <property type="evidence" value="ECO:0007669"/>
    <property type="project" value="UniProtKB-SubCell"/>
</dbReference>
<dbReference type="PANTHER" id="PTHR31326">
    <property type="entry name" value="PROTEIN CLT2, CHLOROPLASTIC"/>
    <property type="match status" value="1"/>
</dbReference>